<dbReference type="Gene3D" id="6.10.140.2220">
    <property type="match status" value="1"/>
</dbReference>
<dbReference type="InterPro" id="IPR002893">
    <property type="entry name" value="Znf_MYND"/>
</dbReference>
<dbReference type="Proteomes" id="UP000076154">
    <property type="component" value="Unassembled WGS sequence"/>
</dbReference>
<organism evidence="6 7">
    <name type="scientific">Hypsizygus marmoreus</name>
    <name type="common">White beech mushroom</name>
    <name type="synonym">Agaricus marmoreus</name>
    <dbReference type="NCBI Taxonomy" id="39966"/>
    <lineage>
        <taxon>Eukaryota</taxon>
        <taxon>Fungi</taxon>
        <taxon>Dikarya</taxon>
        <taxon>Basidiomycota</taxon>
        <taxon>Agaricomycotina</taxon>
        <taxon>Agaricomycetes</taxon>
        <taxon>Agaricomycetidae</taxon>
        <taxon>Agaricales</taxon>
        <taxon>Tricholomatineae</taxon>
        <taxon>Lyophyllaceae</taxon>
        <taxon>Hypsizygus</taxon>
    </lineage>
</organism>
<feature type="domain" description="MYND-type" evidence="5">
    <location>
        <begin position="505"/>
        <end position="546"/>
    </location>
</feature>
<name>A0A369JNE0_HYPMA</name>
<dbReference type="SUPFAM" id="SSF144232">
    <property type="entry name" value="HIT/MYND zinc finger-like"/>
    <property type="match status" value="1"/>
</dbReference>
<evidence type="ECO:0000256" key="2">
    <source>
        <dbReference type="ARBA" id="ARBA00022771"/>
    </source>
</evidence>
<reference evidence="6" key="1">
    <citation type="submission" date="2018-04" db="EMBL/GenBank/DDBJ databases">
        <title>Whole genome sequencing of Hypsizygus marmoreus.</title>
        <authorList>
            <person name="Choi I.-G."/>
            <person name="Min B."/>
            <person name="Kim J.-G."/>
            <person name="Kim S."/>
            <person name="Oh Y.-L."/>
            <person name="Kong W.-S."/>
            <person name="Park H."/>
            <person name="Jeong J."/>
            <person name="Song E.-S."/>
        </authorList>
    </citation>
    <scope>NUCLEOTIDE SEQUENCE [LARGE SCALE GENOMIC DNA]</scope>
    <source>
        <strain evidence="6">51987-8</strain>
    </source>
</reference>
<evidence type="ECO:0000313" key="7">
    <source>
        <dbReference type="Proteomes" id="UP000076154"/>
    </source>
</evidence>
<proteinExistence type="predicted"/>
<evidence type="ECO:0000256" key="1">
    <source>
        <dbReference type="ARBA" id="ARBA00022723"/>
    </source>
</evidence>
<protein>
    <recommendedName>
        <fullName evidence="5">MYND-type domain-containing protein</fullName>
    </recommendedName>
</protein>
<dbReference type="GO" id="GO:0008270">
    <property type="term" value="F:zinc ion binding"/>
    <property type="evidence" value="ECO:0007669"/>
    <property type="project" value="UniProtKB-KW"/>
</dbReference>
<dbReference type="EMBL" id="LUEZ02000069">
    <property type="protein sequence ID" value="RDB20306.1"/>
    <property type="molecule type" value="Genomic_DNA"/>
</dbReference>
<dbReference type="AlphaFoldDB" id="A0A369JNE0"/>
<evidence type="ECO:0000259" key="5">
    <source>
        <dbReference type="PROSITE" id="PS50865"/>
    </source>
</evidence>
<evidence type="ECO:0000256" key="3">
    <source>
        <dbReference type="ARBA" id="ARBA00022833"/>
    </source>
</evidence>
<sequence length="590" mass="65238">MRFSCLHQQLLKAALLPDDPIRQFTSNPSRLVRVLGLGPGKGTREGDNQGDIYPALQVLKEISKPLDANGTKNPAWDALVEAGVATVLCKNVLEMVNFLDRLPNMPQEVLEKARKEIPSPYYVPLEILCSASCCFEYPPSKADKKVISALRRNWAEMMDRLWNEPENTLEPSDSHIFERIVIAQMTIRLIITDPSFLAIFHDPTDLTIPVIARHWRYATTSEDIKTTASILHMFFYPDHPHHAAYLRSNPELSLSRSQWLSRIYLGAGPSPTSSAPRQAKAVITAFSDHLVSLSGIPARIEFDFFIGLLAAANQDNVEPEAAKAVVKSNPFWNAMFRLLKKSAKPAESEGGGEESEVEKQSRLSMMANIVGTATDILHRLYIETPRGCEGLVRIWANENLFGALEETIDLLVPIPGVTMQLGRLTGVIDHIVIQGTPSLTRVMKDQFPRWRILGTILKRDIMRQRVVGPPPPITPDKVPPKDSNVWDHGAWQCFLALQSSCFDLGKTCGKRGCGKDGTQSCTTCKVVLYCSEACQTKDSSNHSLVCPFMPVLVGAAEQAKAAPPTVLQPELEVVSPSISKSNTTKLADLD</sequence>
<comment type="caution">
    <text evidence="6">The sequence shown here is derived from an EMBL/GenBank/DDBJ whole genome shotgun (WGS) entry which is preliminary data.</text>
</comment>
<keyword evidence="2 4" id="KW-0863">Zinc-finger</keyword>
<keyword evidence="3" id="KW-0862">Zinc</keyword>
<dbReference type="PROSITE" id="PS50865">
    <property type="entry name" value="ZF_MYND_2"/>
    <property type="match status" value="1"/>
</dbReference>
<dbReference type="PROSITE" id="PS01360">
    <property type="entry name" value="ZF_MYND_1"/>
    <property type="match status" value="1"/>
</dbReference>
<accession>A0A369JNE0</accession>
<evidence type="ECO:0000256" key="4">
    <source>
        <dbReference type="PROSITE-ProRule" id="PRU00134"/>
    </source>
</evidence>
<keyword evidence="1" id="KW-0479">Metal-binding</keyword>
<evidence type="ECO:0000313" key="6">
    <source>
        <dbReference type="EMBL" id="RDB20306.1"/>
    </source>
</evidence>
<gene>
    <name evidence="6" type="ORF">Hypma_012650</name>
</gene>
<dbReference type="InParanoid" id="A0A369JNE0"/>
<dbReference type="OrthoDB" id="432970at2759"/>
<dbReference type="Pfam" id="PF01753">
    <property type="entry name" value="zf-MYND"/>
    <property type="match status" value="1"/>
</dbReference>
<keyword evidence="7" id="KW-1185">Reference proteome</keyword>